<dbReference type="AlphaFoldDB" id="A0A4R9HCX0"/>
<sequence>MKSVSANILALIVFSFFSNLEAKSYVFGGLGAQFNVGSLGDIITKEGLDASNYYPVTSTDGQTGAAPRLALIPENRLISLEHSTNGLVSAKTDGSMSGLVISLGYEREFGSAFFWRVAANYTRKVMGGDTQAKLAGVTFYDMEWDYNAIQIPVNVGIKVSVSEDVAIYLGGGAHYFKGGWSLSGSNISADVHRALSDALGADNPVLGLVNDGADPSVLWENTRFNVSGLAPNWLIGAQAKLSDKSYLYIEAETLFSSEFGIGHTRSLGGAEGLAPSPVYPIVLGGTQYRVGYKHEM</sequence>
<dbReference type="OrthoDB" id="341323at2"/>
<accession>A0A4R9HCX0</accession>
<gene>
    <name evidence="1" type="ORF">EHO65_00185</name>
</gene>
<proteinExistence type="predicted"/>
<name>A0A4R9HCX0_9LEPT</name>
<organism evidence="1 2">
    <name type="scientific">Leptospira andrefontaineae</name>
    <dbReference type="NCBI Taxonomy" id="2484976"/>
    <lineage>
        <taxon>Bacteria</taxon>
        <taxon>Pseudomonadati</taxon>
        <taxon>Spirochaetota</taxon>
        <taxon>Spirochaetia</taxon>
        <taxon>Leptospirales</taxon>
        <taxon>Leptospiraceae</taxon>
        <taxon>Leptospira</taxon>
    </lineage>
</organism>
<keyword evidence="2" id="KW-1185">Reference proteome</keyword>
<comment type="caution">
    <text evidence="1">The sequence shown here is derived from an EMBL/GenBank/DDBJ whole genome shotgun (WGS) entry which is preliminary data.</text>
</comment>
<dbReference type="InterPro" id="IPR021058">
    <property type="entry name" value="Porin_OmpL1"/>
</dbReference>
<evidence type="ECO:0000313" key="1">
    <source>
        <dbReference type="EMBL" id="TGK44493.1"/>
    </source>
</evidence>
<dbReference type="GO" id="GO:0015288">
    <property type="term" value="F:porin activity"/>
    <property type="evidence" value="ECO:0007669"/>
    <property type="project" value="InterPro"/>
</dbReference>
<reference evidence="1" key="1">
    <citation type="journal article" date="2019" name="PLoS Negl. Trop. Dis.">
        <title>Revisiting the worldwide diversity of Leptospira species in the environment.</title>
        <authorList>
            <person name="Vincent A.T."/>
            <person name="Schiettekatte O."/>
            <person name="Bourhy P."/>
            <person name="Veyrier F.J."/>
            <person name="Picardeau M."/>
        </authorList>
    </citation>
    <scope>NUCLEOTIDE SEQUENCE [LARGE SCALE GENOMIC DNA]</scope>
    <source>
        <strain evidence="1">201800301</strain>
    </source>
</reference>
<dbReference type="Proteomes" id="UP000298097">
    <property type="component" value="Unassembled WGS sequence"/>
</dbReference>
<dbReference type="RefSeq" id="WP_135772234.1">
    <property type="nucleotide sequence ID" value="NZ_RQEY01000001.1"/>
</dbReference>
<evidence type="ECO:0000313" key="2">
    <source>
        <dbReference type="Proteomes" id="UP000298097"/>
    </source>
</evidence>
<dbReference type="Pfam" id="PF11389">
    <property type="entry name" value="Porin_OmpL1"/>
    <property type="match status" value="1"/>
</dbReference>
<dbReference type="GO" id="GO:0005886">
    <property type="term" value="C:plasma membrane"/>
    <property type="evidence" value="ECO:0007669"/>
    <property type="project" value="InterPro"/>
</dbReference>
<dbReference type="EMBL" id="RQEY01000001">
    <property type="protein sequence ID" value="TGK44493.1"/>
    <property type="molecule type" value="Genomic_DNA"/>
</dbReference>
<protein>
    <submittedName>
        <fullName evidence="1">Porin OmpL1</fullName>
    </submittedName>
</protein>